<evidence type="ECO:0000313" key="8">
    <source>
        <dbReference type="Proteomes" id="UP000182983"/>
    </source>
</evidence>
<evidence type="ECO:0000256" key="4">
    <source>
        <dbReference type="ARBA" id="ARBA00022679"/>
    </source>
</evidence>
<keyword evidence="7" id="KW-0670">Pyruvate</keyword>
<dbReference type="NCBIfam" id="NF004767">
    <property type="entry name" value="PRK06105.1"/>
    <property type="match status" value="1"/>
</dbReference>
<keyword evidence="5 6" id="KW-0663">Pyridoxal phosphate</keyword>
<evidence type="ECO:0000256" key="3">
    <source>
        <dbReference type="ARBA" id="ARBA00022576"/>
    </source>
</evidence>
<dbReference type="OrthoDB" id="9801834at2"/>
<dbReference type="InterPro" id="IPR005814">
    <property type="entry name" value="Aminotrans_3"/>
</dbReference>
<evidence type="ECO:0000256" key="6">
    <source>
        <dbReference type="RuleBase" id="RU003560"/>
    </source>
</evidence>
<name>A0A1H6H583_MAGFU</name>
<dbReference type="GO" id="GO:0009448">
    <property type="term" value="P:gamma-aminobutyric acid metabolic process"/>
    <property type="evidence" value="ECO:0007669"/>
    <property type="project" value="TreeGrafter"/>
</dbReference>
<dbReference type="NCBIfam" id="NF005682">
    <property type="entry name" value="PRK07480.1"/>
    <property type="match status" value="1"/>
</dbReference>
<reference evidence="8" key="1">
    <citation type="submission" date="2016-10" db="EMBL/GenBank/DDBJ databases">
        <authorList>
            <person name="Varghese N."/>
            <person name="Submissions S."/>
        </authorList>
    </citation>
    <scope>NUCLEOTIDE SEQUENCE [LARGE SCALE GENOMIC DNA]</scope>
    <source>
        <strain evidence="8">DSM 13234</strain>
    </source>
</reference>
<proteinExistence type="inferred from homology"/>
<dbReference type="PROSITE" id="PS00600">
    <property type="entry name" value="AA_TRANSFER_CLASS_3"/>
    <property type="match status" value="1"/>
</dbReference>
<dbReference type="PANTHER" id="PTHR42684">
    <property type="entry name" value="ADENOSYLMETHIONINE-8-AMINO-7-OXONONANOATE AMINOTRANSFERASE"/>
    <property type="match status" value="1"/>
</dbReference>
<organism evidence="7 8">
    <name type="scientific">Magnetospirillum fulvum</name>
    <name type="common">Rhodospirillum fulvum</name>
    <dbReference type="NCBI Taxonomy" id="1082"/>
    <lineage>
        <taxon>Bacteria</taxon>
        <taxon>Pseudomonadati</taxon>
        <taxon>Pseudomonadota</taxon>
        <taxon>Alphaproteobacteria</taxon>
        <taxon>Rhodospirillales</taxon>
        <taxon>Rhodospirillaceae</taxon>
        <taxon>Magnetospirillum</taxon>
    </lineage>
</organism>
<keyword evidence="8" id="KW-1185">Reference proteome</keyword>
<dbReference type="Pfam" id="PF00202">
    <property type="entry name" value="Aminotran_3"/>
    <property type="match status" value="1"/>
</dbReference>
<comment type="cofactor">
    <cofactor evidence="1">
        <name>pyridoxal 5'-phosphate</name>
        <dbReference type="ChEBI" id="CHEBI:597326"/>
    </cofactor>
</comment>
<dbReference type="FunFam" id="3.40.640.10:FF:000014">
    <property type="entry name" value="Adenosylmethionine-8-amino-7-oxononanoate aminotransferase, probable"/>
    <property type="match status" value="1"/>
</dbReference>
<evidence type="ECO:0000313" key="7">
    <source>
        <dbReference type="EMBL" id="SEH30596.1"/>
    </source>
</evidence>
<dbReference type="Gene3D" id="3.90.1150.10">
    <property type="entry name" value="Aspartate Aminotransferase, domain 1"/>
    <property type="match status" value="1"/>
</dbReference>
<dbReference type="CDD" id="cd00610">
    <property type="entry name" value="OAT_like"/>
    <property type="match status" value="1"/>
</dbReference>
<keyword evidence="4" id="KW-0808">Transferase</keyword>
<sequence>MTSTPTNRTTAERDIESLLHPYTNPIRHQEIGPLVIARGQGVRVFDDTGKDYIEGLAGLWCTALGWGEERLVAAAAEQMRTLPFYHLFGHKSHDPAIALGERLLALAPVPMARAFLTGSGSEANDTALKMIRYRANALGQPNKKKVIARDRAYHGVTIATSSLTGLAVNHRSFDLPDPAVLRAACPHYYRGGRPGESEEAFSTRLAEELEAMILAEGPETVAAFFAEPVMGAGGVVVPPADYFPKIQAVLDKYDILLVADEVICGFGRTGKMFGSETFGMRPDIMTMAKGLSSGYLPISALLINERVLAPIVAEAGRIGTFGHGYTYGGHPVSAAVAVETLKIYAERDILSHVAQVAPVLQDGLRGFANHPMVGEVRGIGLIAAVELVADKETKTPFDPSWGVGATLVARAQDHGLILRAMGDSIAFSPPLIITADEISEMLYRFALALADTAAWVAERR</sequence>
<dbReference type="GO" id="GO:0009102">
    <property type="term" value="P:biotin biosynthetic process"/>
    <property type="evidence" value="ECO:0007669"/>
    <property type="project" value="TreeGrafter"/>
</dbReference>
<dbReference type="InterPro" id="IPR049704">
    <property type="entry name" value="Aminotrans_3_PPA_site"/>
</dbReference>
<dbReference type="RefSeq" id="WP_074766029.1">
    <property type="nucleotide sequence ID" value="NZ_FNWO01000003.1"/>
</dbReference>
<dbReference type="GO" id="GO:0004015">
    <property type="term" value="F:adenosylmethionine-8-amino-7-oxononanoate transaminase activity"/>
    <property type="evidence" value="ECO:0007669"/>
    <property type="project" value="TreeGrafter"/>
</dbReference>
<dbReference type="AlphaFoldDB" id="A0A1H6H583"/>
<dbReference type="SUPFAM" id="SSF53383">
    <property type="entry name" value="PLP-dependent transferases"/>
    <property type="match status" value="1"/>
</dbReference>
<dbReference type="Gene3D" id="3.40.640.10">
    <property type="entry name" value="Type I PLP-dependent aspartate aminotransferase-like (Major domain)"/>
    <property type="match status" value="1"/>
</dbReference>
<dbReference type="EMBL" id="FNWO01000003">
    <property type="protein sequence ID" value="SEH30596.1"/>
    <property type="molecule type" value="Genomic_DNA"/>
</dbReference>
<dbReference type="PANTHER" id="PTHR42684:SF3">
    <property type="entry name" value="ADENOSYLMETHIONINE-8-AMINO-7-OXONONANOATE AMINOTRANSFERASE"/>
    <property type="match status" value="1"/>
</dbReference>
<dbReference type="InterPro" id="IPR015421">
    <property type="entry name" value="PyrdxlP-dep_Trfase_major"/>
</dbReference>
<evidence type="ECO:0000256" key="1">
    <source>
        <dbReference type="ARBA" id="ARBA00001933"/>
    </source>
</evidence>
<comment type="similarity">
    <text evidence="2 6">Belongs to the class-III pyridoxal-phosphate-dependent aminotransferase family.</text>
</comment>
<dbReference type="InterPro" id="IPR015424">
    <property type="entry name" value="PyrdxlP-dep_Trfase"/>
</dbReference>
<keyword evidence="3" id="KW-0032">Aminotransferase</keyword>
<evidence type="ECO:0000256" key="2">
    <source>
        <dbReference type="ARBA" id="ARBA00008954"/>
    </source>
</evidence>
<protein>
    <submittedName>
        <fullName evidence="7">4-aminobutyrate---pyruvate transaminase</fullName>
    </submittedName>
</protein>
<dbReference type="GO" id="GO:0030170">
    <property type="term" value="F:pyridoxal phosphate binding"/>
    <property type="evidence" value="ECO:0007669"/>
    <property type="project" value="InterPro"/>
</dbReference>
<dbReference type="Proteomes" id="UP000182983">
    <property type="component" value="Unassembled WGS sequence"/>
</dbReference>
<accession>A0A1H6H583</accession>
<dbReference type="InterPro" id="IPR015422">
    <property type="entry name" value="PyrdxlP-dep_Trfase_small"/>
</dbReference>
<evidence type="ECO:0000256" key="5">
    <source>
        <dbReference type="ARBA" id="ARBA00022898"/>
    </source>
</evidence>
<dbReference type="PIRSF" id="PIRSF000521">
    <property type="entry name" value="Transaminase_4ab_Lys_Orn"/>
    <property type="match status" value="1"/>
</dbReference>
<gene>
    <name evidence="7" type="ORF">SAMN04244559_00933</name>
</gene>